<proteinExistence type="predicted"/>
<feature type="non-terminal residue" evidence="3">
    <location>
        <position position="1"/>
    </location>
</feature>
<reference evidence="3 4" key="1">
    <citation type="submission" date="2016-10" db="EMBL/GenBank/DDBJ databases">
        <authorList>
            <person name="de Groot N.N."/>
        </authorList>
    </citation>
    <scope>NUCLEOTIDE SEQUENCE [LARGE SCALE GENOMIC DNA]</scope>
    <source>
        <strain evidence="3 4">F</strain>
    </source>
</reference>
<organism evidence="3 4">
    <name type="scientific">[Clostridium] aminophilum</name>
    <dbReference type="NCBI Taxonomy" id="1526"/>
    <lineage>
        <taxon>Bacteria</taxon>
        <taxon>Bacillati</taxon>
        <taxon>Bacillota</taxon>
        <taxon>Clostridia</taxon>
        <taxon>Lachnospirales</taxon>
        <taxon>Lachnospiraceae</taxon>
    </lineage>
</organism>
<feature type="domain" description="Transposase IS66 C-terminal" evidence="2">
    <location>
        <begin position="41"/>
        <end position="82"/>
    </location>
</feature>
<accession>A0A1I6K5D5</accession>
<dbReference type="PANTHER" id="PTHR33678">
    <property type="entry name" value="BLL1576 PROTEIN"/>
    <property type="match status" value="1"/>
</dbReference>
<dbReference type="InterPro" id="IPR039552">
    <property type="entry name" value="IS66_C"/>
</dbReference>
<dbReference type="Proteomes" id="UP000214760">
    <property type="component" value="Unassembled WGS sequence"/>
</dbReference>
<dbReference type="PANTHER" id="PTHR33678:SF1">
    <property type="entry name" value="BLL1576 PROTEIN"/>
    <property type="match status" value="1"/>
</dbReference>
<evidence type="ECO:0000259" key="2">
    <source>
        <dbReference type="Pfam" id="PF13817"/>
    </source>
</evidence>
<dbReference type="Pfam" id="PF03050">
    <property type="entry name" value="DDE_Tnp_IS66"/>
    <property type="match status" value="1"/>
</dbReference>
<dbReference type="RefSeq" id="WP_143099363.1">
    <property type="nucleotide sequence ID" value="NZ_FOZC01000015.1"/>
</dbReference>
<dbReference type="AlphaFoldDB" id="A0A1I6K5D5"/>
<evidence type="ECO:0000259" key="1">
    <source>
        <dbReference type="Pfam" id="PF03050"/>
    </source>
</evidence>
<name>A0A1I6K5D5_9FIRM</name>
<gene>
    <name evidence="3" type="ORF">SAMN02910262_02259</name>
</gene>
<sequence>GEVPMDNNAAERTIRGFCIGKKNWVMIDTISGAKASAVLYSLVETAKANNLKPYEYFKYLLEQIPEHGEFEDNSYLEDLLPWSDKLPIECRQSK</sequence>
<feature type="domain" description="Transposase IS66 central" evidence="1">
    <location>
        <begin position="1"/>
        <end position="34"/>
    </location>
</feature>
<dbReference type="InterPro" id="IPR004291">
    <property type="entry name" value="Transposase_IS66_central"/>
</dbReference>
<evidence type="ECO:0000313" key="3">
    <source>
        <dbReference type="EMBL" id="SFR86344.1"/>
    </source>
</evidence>
<protein>
    <submittedName>
        <fullName evidence="3">Transposase IS66 family protein</fullName>
    </submittedName>
</protein>
<evidence type="ECO:0000313" key="4">
    <source>
        <dbReference type="Proteomes" id="UP000214760"/>
    </source>
</evidence>
<dbReference type="InterPro" id="IPR052344">
    <property type="entry name" value="Transposase-related"/>
</dbReference>
<dbReference type="Pfam" id="PF13817">
    <property type="entry name" value="DDE_Tnp_IS66_C"/>
    <property type="match status" value="1"/>
</dbReference>
<dbReference type="EMBL" id="FOZC01000015">
    <property type="protein sequence ID" value="SFR86344.1"/>
    <property type="molecule type" value="Genomic_DNA"/>
</dbReference>